<keyword evidence="4" id="KW-0255">Endonuclease</keyword>
<reference evidence="8 9" key="1">
    <citation type="submission" date="2022-03" db="EMBL/GenBank/DDBJ databases">
        <title>A chromosomal length assembly of Cordylochernes scorpioides.</title>
        <authorList>
            <person name="Zeh D."/>
            <person name="Zeh J."/>
        </authorList>
    </citation>
    <scope>NUCLEOTIDE SEQUENCE [LARGE SCALE GENOMIC DNA]</scope>
    <source>
        <strain evidence="8">IN4F17</strain>
        <tissue evidence="8">Whole Body</tissue>
    </source>
</reference>
<name>A0ABY6LRX6_9ARAC</name>
<evidence type="ECO:0000313" key="8">
    <source>
        <dbReference type="EMBL" id="UYV83982.1"/>
    </source>
</evidence>
<evidence type="ECO:0000256" key="3">
    <source>
        <dbReference type="ARBA" id="ARBA00022722"/>
    </source>
</evidence>
<dbReference type="SUPFAM" id="SSF56672">
    <property type="entry name" value="DNA/RNA polymerases"/>
    <property type="match status" value="1"/>
</dbReference>
<dbReference type="PANTHER" id="PTHR37984:SF8">
    <property type="entry name" value="CCHC-TYPE DOMAIN-CONTAINING PROTEIN"/>
    <property type="match status" value="1"/>
</dbReference>
<evidence type="ECO:0000256" key="2">
    <source>
        <dbReference type="ARBA" id="ARBA00022695"/>
    </source>
</evidence>
<keyword evidence="3" id="KW-0540">Nuclease</keyword>
<evidence type="ECO:0000259" key="7">
    <source>
        <dbReference type="Pfam" id="PF17917"/>
    </source>
</evidence>
<keyword evidence="1" id="KW-0808">Transferase</keyword>
<evidence type="ECO:0000256" key="1">
    <source>
        <dbReference type="ARBA" id="ARBA00022679"/>
    </source>
</evidence>
<keyword evidence="5" id="KW-0378">Hydrolase</keyword>
<gene>
    <name evidence="8" type="ORF">LAZ67_X000779</name>
</gene>
<keyword evidence="6" id="KW-0695">RNA-directed DNA polymerase</keyword>
<dbReference type="InterPro" id="IPR050951">
    <property type="entry name" value="Retrovirus_Pol_polyprotein"/>
</dbReference>
<evidence type="ECO:0000256" key="6">
    <source>
        <dbReference type="ARBA" id="ARBA00022918"/>
    </source>
</evidence>
<dbReference type="InterPro" id="IPR043502">
    <property type="entry name" value="DNA/RNA_pol_sf"/>
</dbReference>
<dbReference type="PANTHER" id="PTHR37984">
    <property type="entry name" value="PROTEIN CBG26694"/>
    <property type="match status" value="1"/>
</dbReference>
<dbReference type="EMBL" id="CP092886">
    <property type="protein sequence ID" value="UYV83982.1"/>
    <property type="molecule type" value="Genomic_DNA"/>
</dbReference>
<evidence type="ECO:0000313" key="9">
    <source>
        <dbReference type="Proteomes" id="UP001235939"/>
    </source>
</evidence>
<evidence type="ECO:0000256" key="4">
    <source>
        <dbReference type="ARBA" id="ARBA00022759"/>
    </source>
</evidence>
<accession>A0ABY6LRX6</accession>
<keyword evidence="9" id="KW-1185">Reference proteome</keyword>
<dbReference type="Pfam" id="PF17917">
    <property type="entry name" value="RT_RNaseH"/>
    <property type="match status" value="1"/>
</dbReference>
<keyword evidence="2" id="KW-0548">Nucleotidyltransferase</keyword>
<feature type="domain" description="Reverse transcriptase RNase H-like" evidence="7">
    <location>
        <begin position="59"/>
        <end position="113"/>
    </location>
</feature>
<proteinExistence type="predicted"/>
<evidence type="ECO:0000256" key="5">
    <source>
        <dbReference type="ARBA" id="ARBA00022801"/>
    </source>
</evidence>
<protein>
    <submittedName>
        <fullName evidence="8">K02A2.6-like</fullName>
    </submittedName>
</protein>
<sequence length="180" mass="20907">MKISTSRSPIFRHEDAFEKICILAIKTLLRTHTAPTLKFFNLNGDLTLSVDASSYALGAPIVYASALNSTQQIYAQIEKEVLAIKFGYRQFYQFIYGKSVDVETDHRYRSFFYGFRRARDSIYWHDMSQDITNTVENCRTFQANQRNKTKEPIMIKDISNIPWEIVLVAYIFSSKGKFTI</sequence>
<dbReference type="InterPro" id="IPR041373">
    <property type="entry name" value="RT_RNaseH"/>
</dbReference>
<dbReference type="Proteomes" id="UP001235939">
    <property type="component" value="Chromosome X"/>
</dbReference>
<organism evidence="8 9">
    <name type="scientific">Cordylochernes scorpioides</name>
    <dbReference type="NCBI Taxonomy" id="51811"/>
    <lineage>
        <taxon>Eukaryota</taxon>
        <taxon>Metazoa</taxon>
        <taxon>Ecdysozoa</taxon>
        <taxon>Arthropoda</taxon>
        <taxon>Chelicerata</taxon>
        <taxon>Arachnida</taxon>
        <taxon>Pseudoscorpiones</taxon>
        <taxon>Cheliferoidea</taxon>
        <taxon>Chernetidae</taxon>
        <taxon>Cordylochernes</taxon>
    </lineage>
</organism>